<dbReference type="Proteomes" id="UP001321760">
    <property type="component" value="Unassembled WGS sequence"/>
</dbReference>
<evidence type="ECO:0000259" key="1">
    <source>
        <dbReference type="SMART" id="SM00382"/>
    </source>
</evidence>
<dbReference type="InterPro" id="IPR003593">
    <property type="entry name" value="AAA+_ATPase"/>
</dbReference>
<reference evidence="2" key="2">
    <citation type="submission" date="2023-05" db="EMBL/GenBank/DDBJ databases">
        <authorList>
            <consortium name="Lawrence Berkeley National Laboratory"/>
            <person name="Steindorff A."/>
            <person name="Hensen N."/>
            <person name="Bonometti L."/>
            <person name="Westerberg I."/>
            <person name="Brannstrom I.O."/>
            <person name="Guillou S."/>
            <person name="Cros-Aarteil S."/>
            <person name="Calhoun S."/>
            <person name="Haridas S."/>
            <person name="Kuo A."/>
            <person name="Mondo S."/>
            <person name="Pangilinan J."/>
            <person name="Riley R."/>
            <person name="Labutti K."/>
            <person name="Andreopoulos B."/>
            <person name="Lipzen A."/>
            <person name="Chen C."/>
            <person name="Yanf M."/>
            <person name="Daum C."/>
            <person name="Ng V."/>
            <person name="Clum A."/>
            <person name="Ohm R."/>
            <person name="Martin F."/>
            <person name="Silar P."/>
            <person name="Natvig D."/>
            <person name="Lalanne C."/>
            <person name="Gautier V."/>
            <person name="Ament-Velasquez S.L."/>
            <person name="Kruys A."/>
            <person name="Hutchinson M.I."/>
            <person name="Powell A.J."/>
            <person name="Barry K."/>
            <person name="Miller A.N."/>
            <person name="Grigoriev I.V."/>
            <person name="Debuchy R."/>
            <person name="Gladieux P."/>
            <person name="Thoren M.H."/>
            <person name="Johannesson H."/>
        </authorList>
    </citation>
    <scope>NUCLEOTIDE SEQUENCE</scope>
    <source>
        <strain evidence="2">PSN243</strain>
    </source>
</reference>
<evidence type="ECO:0000313" key="2">
    <source>
        <dbReference type="EMBL" id="KAK4454470.1"/>
    </source>
</evidence>
<dbReference type="PANTHER" id="PTHR46411">
    <property type="entry name" value="FAMILY ATPASE, PUTATIVE-RELATED"/>
    <property type="match status" value="1"/>
</dbReference>
<reference evidence="2" key="1">
    <citation type="journal article" date="2023" name="Mol. Phylogenet. Evol.">
        <title>Genome-scale phylogeny and comparative genomics of the fungal order Sordariales.</title>
        <authorList>
            <person name="Hensen N."/>
            <person name="Bonometti L."/>
            <person name="Westerberg I."/>
            <person name="Brannstrom I.O."/>
            <person name="Guillou S."/>
            <person name="Cros-Aarteil S."/>
            <person name="Calhoun S."/>
            <person name="Haridas S."/>
            <person name="Kuo A."/>
            <person name="Mondo S."/>
            <person name="Pangilinan J."/>
            <person name="Riley R."/>
            <person name="LaButti K."/>
            <person name="Andreopoulos B."/>
            <person name="Lipzen A."/>
            <person name="Chen C."/>
            <person name="Yan M."/>
            <person name="Daum C."/>
            <person name="Ng V."/>
            <person name="Clum A."/>
            <person name="Steindorff A."/>
            <person name="Ohm R.A."/>
            <person name="Martin F."/>
            <person name="Silar P."/>
            <person name="Natvig D.O."/>
            <person name="Lalanne C."/>
            <person name="Gautier V."/>
            <person name="Ament-Velasquez S.L."/>
            <person name="Kruys A."/>
            <person name="Hutchinson M.I."/>
            <person name="Powell A.J."/>
            <person name="Barry K."/>
            <person name="Miller A.N."/>
            <person name="Grigoriev I.V."/>
            <person name="Debuchy R."/>
            <person name="Gladieux P."/>
            <person name="Hiltunen Thoren M."/>
            <person name="Johannesson H."/>
        </authorList>
    </citation>
    <scope>NUCLEOTIDE SEQUENCE</scope>
    <source>
        <strain evidence="2">PSN243</strain>
    </source>
</reference>
<sequence length="638" mass="72459">MPDKSIGKYYEHDCHGGHNCNHSHFSEFPSRRTANKAFEERIKDQHAIIQRFKKDGDIWETSKFTVRSTDMQEILSEAMSGYPDWRSNSHSWTFEPPYTPLVHRWDRILGINKQLASEVSDKTDDTCKKAKAAAELVEFLKPLLSPSIGSIAEARDTKQIAFKDVWQILPPGELAMTEFLEEKSICRVASHEGGQDSSTALVVWIETVMWNGREAGIVKSQRTIEPYDGVKDVTSLDIHPLSYVDDVEEVKRKMIARGRKYEKLRGRHFQMYRGQSYTMDYNLRTQSMSGRVMIDNYAYCEIDNVEKTAVEPLEPALTPDAATESADEAGSSYASVTSVANDREEDLTPFTDEHCLLARPWVTGMDFEKKEWAKFLVDGLTDIEWNDQPFENLVLPEADKQLAWDFVESKAHFRQDYDDFISTKGRGLMILMFGPPGVGKTFTAEAVSEKARVPLYSIGAGMLGSFPSDVEAELGRVLKLCTMWNAMLLIDEADVFLGTRTDEGLARNELVSIFLTKLEYYQGILFMTTNRIQGIDHAFQSRIDLFLPYRDLGSEARRKVWENTMNHLGRDRFEADDAMLDRLSKLALNGREIKNLVKTAQLLSHKTGGFVTSEKLCMLAEKRVDVMQMMQSAGLGSK</sequence>
<proteinExistence type="predicted"/>
<keyword evidence="2" id="KW-0378">Hydrolase</keyword>
<accession>A0AAV9H3A9</accession>
<comment type="caution">
    <text evidence="2">The sequence shown here is derived from an EMBL/GenBank/DDBJ whole genome shotgun (WGS) entry which is preliminary data.</text>
</comment>
<dbReference type="SMART" id="SM00382">
    <property type="entry name" value="AAA"/>
    <property type="match status" value="1"/>
</dbReference>
<dbReference type="AlphaFoldDB" id="A0AAV9H3A9"/>
<evidence type="ECO:0000313" key="3">
    <source>
        <dbReference type="Proteomes" id="UP001321760"/>
    </source>
</evidence>
<dbReference type="GO" id="GO:0016887">
    <property type="term" value="F:ATP hydrolysis activity"/>
    <property type="evidence" value="ECO:0007669"/>
    <property type="project" value="InterPro"/>
</dbReference>
<dbReference type="GO" id="GO:0005524">
    <property type="term" value="F:ATP binding"/>
    <property type="evidence" value="ECO:0007669"/>
    <property type="project" value="InterPro"/>
</dbReference>
<dbReference type="SUPFAM" id="SSF52540">
    <property type="entry name" value="P-loop containing nucleoside triphosphate hydrolases"/>
    <property type="match status" value="1"/>
</dbReference>
<protein>
    <submittedName>
        <fullName evidence="2">P-loop containing nucleoside triphosphate hydrolase</fullName>
    </submittedName>
</protein>
<dbReference type="InterPro" id="IPR003959">
    <property type="entry name" value="ATPase_AAA_core"/>
</dbReference>
<feature type="domain" description="AAA+ ATPase" evidence="1">
    <location>
        <begin position="426"/>
        <end position="553"/>
    </location>
</feature>
<dbReference type="InterPro" id="IPR054289">
    <property type="entry name" value="DUF7025"/>
</dbReference>
<dbReference type="CDD" id="cd19481">
    <property type="entry name" value="RecA-like_protease"/>
    <property type="match status" value="1"/>
</dbReference>
<dbReference type="Pfam" id="PF22942">
    <property type="entry name" value="DUF7025"/>
    <property type="match status" value="1"/>
</dbReference>
<dbReference type="EMBL" id="MU865917">
    <property type="protein sequence ID" value="KAK4454470.1"/>
    <property type="molecule type" value="Genomic_DNA"/>
</dbReference>
<organism evidence="2 3">
    <name type="scientific">Podospora aff. communis PSN243</name>
    <dbReference type="NCBI Taxonomy" id="3040156"/>
    <lineage>
        <taxon>Eukaryota</taxon>
        <taxon>Fungi</taxon>
        <taxon>Dikarya</taxon>
        <taxon>Ascomycota</taxon>
        <taxon>Pezizomycotina</taxon>
        <taxon>Sordariomycetes</taxon>
        <taxon>Sordariomycetidae</taxon>
        <taxon>Sordariales</taxon>
        <taxon>Podosporaceae</taxon>
        <taxon>Podospora</taxon>
    </lineage>
</organism>
<dbReference type="Pfam" id="PF00004">
    <property type="entry name" value="AAA"/>
    <property type="match status" value="1"/>
</dbReference>
<dbReference type="Gene3D" id="3.40.50.300">
    <property type="entry name" value="P-loop containing nucleotide triphosphate hydrolases"/>
    <property type="match status" value="1"/>
</dbReference>
<keyword evidence="3" id="KW-1185">Reference proteome</keyword>
<dbReference type="InterPro" id="IPR027417">
    <property type="entry name" value="P-loop_NTPase"/>
</dbReference>
<name>A0AAV9H3A9_9PEZI</name>
<dbReference type="PANTHER" id="PTHR46411:SF3">
    <property type="entry name" value="AAA+ ATPASE DOMAIN-CONTAINING PROTEIN"/>
    <property type="match status" value="1"/>
</dbReference>
<gene>
    <name evidence="2" type="ORF">QBC34DRAFT_160111</name>
</gene>